<dbReference type="SUPFAM" id="SSF49899">
    <property type="entry name" value="Concanavalin A-like lectins/glucanases"/>
    <property type="match status" value="1"/>
</dbReference>
<evidence type="ECO:0000256" key="1">
    <source>
        <dbReference type="ARBA" id="ARBA00009865"/>
    </source>
</evidence>
<feature type="site" description="Important for catalytic activity, responsible for pKa modulation of the active site Glu and correct orientation of both the proton donor and substrate" evidence="5">
    <location>
        <position position="170"/>
    </location>
</feature>
<sequence length="548" mass="62577">MMNCFAGKWTGLKIKCHSISFVWIFPYLFFIIFNCLDGNVVLAQKSTSYENPLIWADFPDLSIVRHGKDYFLTSTTMHLMPGAPIMKSRDLVHWQTINYVFDSLIDNSKYSLVDGTVYGRGQWASSIRYHNGKFYYLFSPNDEPFRSYVFSTTDPSRKWTLVSRLPHFHDNSLFFDDDGKVYVFYGTGQLRELRSDLEDVKEGGVDMQIFKRDSSETGLLEGSQAIKYNGKYYLLMISWPKDGKRRQVCYRADKITGPYEKKVILESTFGGFSFVGQGCIVDDFNGNWYGLVFQDRGAVGRVPLLMPVRWKDGWPMLGTKDGKVPEAGVIKLPPYAVKQNFLLSDDFSEQNLGLNWQWNHNPVRSAWSLEERPGFLRLKTSRVVNNLYLAPNTISQRMFGPKSTAAVKIDLTHMKNGDVAGFAAFNGSSGLLEVKMNGNQKLLSMKEEVVELSEKRKAVLSVDEKVKSSININGNVIYLKITGDFRSGTDSANFYYSLDSKNWKELGGGYKMIFDYRKLFMGTRFAIYNYATIATGGFIDIDYFKVDR</sequence>
<dbReference type="InterPro" id="IPR023296">
    <property type="entry name" value="Glyco_hydro_beta-prop_sf"/>
</dbReference>
<protein>
    <submittedName>
        <fullName evidence="9">Beta-xylosidase</fullName>
    </submittedName>
</protein>
<keyword evidence="2 6" id="KW-0378">Hydrolase</keyword>
<dbReference type="Proteomes" id="UP000199041">
    <property type="component" value="Unassembled WGS sequence"/>
</dbReference>
<accession>A0A1H3VE48</accession>
<keyword evidence="7" id="KW-0812">Transmembrane</keyword>
<dbReference type="Gene3D" id="2.60.120.200">
    <property type="match status" value="1"/>
</dbReference>
<dbReference type="GO" id="GO:0004553">
    <property type="term" value="F:hydrolase activity, hydrolyzing O-glycosyl compounds"/>
    <property type="evidence" value="ECO:0007669"/>
    <property type="project" value="InterPro"/>
</dbReference>
<feature type="active site" description="Proton donor" evidence="4">
    <location>
        <position position="221"/>
    </location>
</feature>
<feature type="active site" description="Proton acceptor" evidence="4">
    <location>
        <position position="60"/>
    </location>
</feature>
<evidence type="ECO:0000256" key="3">
    <source>
        <dbReference type="ARBA" id="ARBA00023295"/>
    </source>
</evidence>
<evidence type="ECO:0000313" key="9">
    <source>
        <dbReference type="EMBL" id="SDZ73087.1"/>
    </source>
</evidence>
<dbReference type="InterPro" id="IPR006710">
    <property type="entry name" value="Glyco_hydro_43"/>
</dbReference>
<feature type="domain" description="Beta-xylosidase C-terminal Concanavalin A-like" evidence="8">
    <location>
        <begin position="344"/>
        <end position="546"/>
    </location>
</feature>
<dbReference type="AlphaFoldDB" id="A0A1H3VE48"/>
<name>A0A1H3VE48_9BACT</name>
<dbReference type="Pfam" id="PF17851">
    <property type="entry name" value="GH43_C2"/>
    <property type="match status" value="1"/>
</dbReference>
<dbReference type="InterPro" id="IPR051795">
    <property type="entry name" value="Glycosyl_Hydrlase_43"/>
</dbReference>
<evidence type="ECO:0000256" key="7">
    <source>
        <dbReference type="SAM" id="Phobius"/>
    </source>
</evidence>
<organism evidence="9 10">
    <name type="scientific">Arachidicoccus rhizosphaerae</name>
    <dbReference type="NCBI Taxonomy" id="551991"/>
    <lineage>
        <taxon>Bacteria</taxon>
        <taxon>Pseudomonadati</taxon>
        <taxon>Bacteroidota</taxon>
        <taxon>Chitinophagia</taxon>
        <taxon>Chitinophagales</taxon>
        <taxon>Chitinophagaceae</taxon>
        <taxon>Arachidicoccus</taxon>
    </lineage>
</organism>
<dbReference type="SUPFAM" id="SSF75005">
    <property type="entry name" value="Arabinanase/levansucrase/invertase"/>
    <property type="match status" value="1"/>
</dbReference>
<dbReference type="InterPro" id="IPR013320">
    <property type="entry name" value="ConA-like_dom_sf"/>
</dbReference>
<dbReference type="GO" id="GO:0005975">
    <property type="term" value="P:carbohydrate metabolic process"/>
    <property type="evidence" value="ECO:0007669"/>
    <property type="project" value="InterPro"/>
</dbReference>
<dbReference type="InterPro" id="IPR041542">
    <property type="entry name" value="GH43_C2"/>
</dbReference>
<proteinExistence type="inferred from homology"/>
<dbReference type="CDD" id="cd09001">
    <property type="entry name" value="GH43_FsAxh1-like"/>
    <property type="match status" value="1"/>
</dbReference>
<evidence type="ECO:0000259" key="8">
    <source>
        <dbReference type="Pfam" id="PF17851"/>
    </source>
</evidence>
<evidence type="ECO:0000256" key="5">
    <source>
        <dbReference type="PIRSR" id="PIRSR606710-2"/>
    </source>
</evidence>
<reference evidence="9 10" key="1">
    <citation type="submission" date="2016-10" db="EMBL/GenBank/DDBJ databases">
        <authorList>
            <person name="de Groot N.N."/>
        </authorList>
    </citation>
    <scope>NUCLEOTIDE SEQUENCE [LARGE SCALE GENOMIC DNA]</scope>
    <source>
        <strain evidence="9 10">Vu-144</strain>
    </source>
</reference>
<dbReference type="Gene3D" id="2.115.10.20">
    <property type="entry name" value="Glycosyl hydrolase domain, family 43"/>
    <property type="match status" value="1"/>
</dbReference>
<dbReference type="STRING" id="551991.SAMN05192529_1012"/>
<keyword evidence="7" id="KW-0472">Membrane</keyword>
<dbReference type="EMBL" id="FNQY01000001">
    <property type="protein sequence ID" value="SDZ73087.1"/>
    <property type="molecule type" value="Genomic_DNA"/>
</dbReference>
<keyword evidence="7" id="KW-1133">Transmembrane helix</keyword>
<evidence type="ECO:0000256" key="2">
    <source>
        <dbReference type="ARBA" id="ARBA00022801"/>
    </source>
</evidence>
<gene>
    <name evidence="9" type="ORF">SAMN05192529_1012</name>
</gene>
<dbReference type="PANTHER" id="PTHR42812">
    <property type="entry name" value="BETA-XYLOSIDASE"/>
    <property type="match status" value="1"/>
</dbReference>
<evidence type="ECO:0000256" key="4">
    <source>
        <dbReference type="PIRSR" id="PIRSR606710-1"/>
    </source>
</evidence>
<keyword evidence="3 6" id="KW-0326">Glycosidase</keyword>
<evidence type="ECO:0000313" key="10">
    <source>
        <dbReference type="Proteomes" id="UP000199041"/>
    </source>
</evidence>
<dbReference type="Pfam" id="PF04616">
    <property type="entry name" value="Glyco_hydro_43"/>
    <property type="match status" value="1"/>
</dbReference>
<feature type="transmembrane region" description="Helical" evidence="7">
    <location>
        <begin position="21"/>
        <end position="42"/>
    </location>
</feature>
<evidence type="ECO:0000256" key="6">
    <source>
        <dbReference type="RuleBase" id="RU361187"/>
    </source>
</evidence>
<keyword evidence="10" id="KW-1185">Reference proteome</keyword>
<dbReference type="PANTHER" id="PTHR42812:SF12">
    <property type="entry name" value="BETA-XYLOSIDASE-RELATED"/>
    <property type="match status" value="1"/>
</dbReference>
<comment type="similarity">
    <text evidence="1 6">Belongs to the glycosyl hydrolase 43 family.</text>
</comment>